<dbReference type="InterPro" id="IPR007921">
    <property type="entry name" value="CHAP_dom"/>
</dbReference>
<evidence type="ECO:0000313" key="2">
    <source>
        <dbReference type="EMBL" id="OAS17483.1"/>
    </source>
</evidence>
<dbReference type="InterPro" id="IPR038765">
    <property type="entry name" value="Papain-like_cys_pep_sf"/>
</dbReference>
<dbReference type="SUPFAM" id="SSF54001">
    <property type="entry name" value="Cysteine proteinases"/>
    <property type="match status" value="1"/>
</dbReference>
<dbReference type="Gene3D" id="3.90.1720.10">
    <property type="entry name" value="endopeptidase domain like (from Nostoc punctiforme)"/>
    <property type="match status" value="1"/>
</dbReference>
<dbReference type="AlphaFoldDB" id="A0A198A950"/>
<dbReference type="Pfam" id="PF05257">
    <property type="entry name" value="CHAP"/>
    <property type="match status" value="1"/>
</dbReference>
<dbReference type="SUPFAM" id="SSF109604">
    <property type="entry name" value="HD-domain/PDEase-like"/>
    <property type="match status" value="1"/>
</dbReference>
<accession>A0A198A950</accession>
<feature type="domain" description="Peptidase C51" evidence="1">
    <location>
        <begin position="207"/>
        <end position="301"/>
    </location>
</feature>
<protein>
    <recommendedName>
        <fullName evidence="1">Peptidase C51 domain-containing protein</fullName>
    </recommendedName>
</protein>
<keyword evidence="3" id="KW-1185">Reference proteome</keyword>
<evidence type="ECO:0000259" key="1">
    <source>
        <dbReference type="Pfam" id="PF05257"/>
    </source>
</evidence>
<name>A0A198A950_9BACL</name>
<reference evidence="2 3" key="1">
    <citation type="submission" date="2016-05" db="EMBL/GenBank/DDBJ databases">
        <title>Paenibacillus sp. 1ZS3-15 nov., isolated from the rhizosphere soil.</title>
        <authorList>
            <person name="Zhang X.X."/>
            <person name="Zhang J."/>
        </authorList>
    </citation>
    <scope>NUCLEOTIDE SEQUENCE [LARGE SCALE GENOMIC DNA]</scope>
    <source>
        <strain evidence="2 3">1ZS3-15</strain>
    </source>
</reference>
<organism evidence="2 3">
    <name type="scientific">Paenibacillus oryzisoli</name>
    <dbReference type="NCBI Taxonomy" id="1850517"/>
    <lineage>
        <taxon>Bacteria</taxon>
        <taxon>Bacillati</taxon>
        <taxon>Bacillota</taxon>
        <taxon>Bacilli</taxon>
        <taxon>Bacillales</taxon>
        <taxon>Paenibacillaceae</taxon>
        <taxon>Paenibacillus</taxon>
    </lineage>
</organism>
<dbReference type="EMBL" id="LYPB01000072">
    <property type="protein sequence ID" value="OAS17483.1"/>
    <property type="molecule type" value="Genomic_DNA"/>
</dbReference>
<dbReference type="STRING" id="1850517.A8708_21815"/>
<dbReference type="Proteomes" id="UP000078454">
    <property type="component" value="Unassembled WGS sequence"/>
</dbReference>
<gene>
    <name evidence="2" type="ORF">A8708_21815</name>
</gene>
<sequence length="340" mass="39384">MLFSIESMVKRQEAAVYLYGVSTFSSMLAMKRGHNQELAAIAGLLHDYYFFKTGIVEFPGPNSAETARVILRDTGMFTKEEQLTVLRSIFYQQDNSRSYDPYEEMIKDAITLQLYFQSTVCKLSRTDVKRLEKLLSELGFLGESLEEMMILADEETRSRPNDEKRRKLADIAEMLAGEEIVGVPGDKRYQEICKYWPDPNIYTVLRNSWCASFVYHVCRLAGFLLPIRYPNAIHRFAGVGAWLEWSQLPETGFFHRDEQAGFTPQRGDIVIYDKLLSDRAHDHIGIVLAVTEKEILVAEGNRDNANYSSIFYRDRRHCILGYIRIDNNYQYRFSGDYNPF</sequence>
<comment type="caution">
    <text evidence="2">The sequence shown here is derived from an EMBL/GenBank/DDBJ whole genome shotgun (WGS) entry which is preliminary data.</text>
</comment>
<proteinExistence type="predicted"/>
<evidence type="ECO:0000313" key="3">
    <source>
        <dbReference type="Proteomes" id="UP000078454"/>
    </source>
</evidence>